<evidence type="ECO:0000313" key="1">
    <source>
        <dbReference type="EMBL" id="QSO47326.1"/>
    </source>
</evidence>
<sequence>MASNSELHEFILALLEVPDETWARSAVGSVSVAPTGGLVKIVSSSSRMASEHWSWLLDQRGGETLTPIAEVERHGVRVLEEAPGPLDNHYIHFAAFDPGTQAIHVSTASVKSVTEQLKTDELSQLLGPVFVLDVVLWHEYFHVWSYAMRKTADKHAKPRRRFKPRSRETLLQRTSEELAAVAFSKQASGLAFNPQLLQWLLIYTKDPRRARELARNVLGKSW</sequence>
<protein>
    <submittedName>
        <fullName evidence="1">Uncharacterized protein</fullName>
    </submittedName>
</protein>
<organism evidence="1 2">
    <name type="scientific">Alicyclobacillus mengziensis</name>
    <dbReference type="NCBI Taxonomy" id="2931921"/>
    <lineage>
        <taxon>Bacteria</taxon>
        <taxon>Bacillati</taxon>
        <taxon>Bacillota</taxon>
        <taxon>Bacilli</taxon>
        <taxon>Bacillales</taxon>
        <taxon>Alicyclobacillaceae</taxon>
        <taxon>Alicyclobacillus</taxon>
    </lineage>
</organism>
<accession>A0A9X7Z7G9</accession>
<dbReference type="AlphaFoldDB" id="A0A9X7Z7G9"/>
<reference evidence="1 2" key="1">
    <citation type="submission" date="2021-02" db="EMBL/GenBank/DDBJ databases">
        <title>Alicyclobacillus curvatus sp. nov. and Alicyclobacillus mengziensis sp. nov., two acidophilic bacteria isolated from acid mine drainage.</title>
        <authorList>
            <person name="Huang Y."/>
        </authorList>
    </citation>
    <scope>NUCLEOTIDE SEQUENCE [LARGE SCALE GENOMIC DNA]</scope>
    <source>
        <strain evidence="1 2">S30H14</strain>
    </source>
</reference>
<evidence type="ECO:0000313" key="2">
    <source>
        <dbReference type="Proteomes" id="UP000663505"/>
    </source>
</evidence>
<proteinExistence type="predicted"/>
<gene>
    <name evidence="1" type="ORF">JZ786_23555</name>
</gene>
<keyword evidence="2" id="KW-1185">Reference proteome</keyword>
<dbReference type="Proteomes" id="UP000663505">
    <property type="component" value="Chromosome"/>
</dbReference>
<dbReference type="KEGG" id="afx:JZ786_23555"/>
<name>A0A9X7Z7G9_9BACL</name>
<dbReference type="RefSeq" id="WP_206656681.1">
    <property type="nucleotide sequence ID" value="NZ_CP071182.1"/>
</dbReference>
<dbReference type="EMBL" id="CP071182">
    <property type="protein sequence ID" value="QSO47326.1"/>
    <property type="molecule type" value="Genomic_DNA"/>
</dbReference>